<reference evidence="1 2" key="1">
    <citation type="submission" date="2016-09" db="EMBL/GenBank/DDBJ databases">
        <title>Complete genome sequence of microbes from the polar regions.</title>
        <authorList>
            <person name="Liao L."/>
            <person name="Chen B."/>
        </authorList>
    </citation>
    <scope>NUCLEOTIDE SEQUENCE [LARGE SCALE GENOMIC DNA]</scope>
    <source>
        <strain evidence="1 2">ZS314</strain>
    </source>
</reference>
<dbReference type="Gene3D" id="2.40.110.10">
    <property type="entry name" value="Butyryl-CoA Dehydrogenase, subunit A, domain 2"/>
    <property type="match status" value="1"/>
</dbReference>
<accession>A0A7L5AN75</accession>
<dbReference type="SUPFAM" id="SSF47203">
    <property type="entry name" value="Acyl-CoA dehydrogenase C-terminal domain-like"/>
    <property type="match status" value="1"/>
</dbReference>
<dbReference type="InterPro" id="IPR009100">
    <property type="entry name" value="AcylCoA_DH/oxidase_NM_dom_sf"/>
</dbReference>
<organism evidence="1 2">
    <name type="scientific">Marisediminicola antarctica</name>
    <dbReference type="NCBI Taxonomy" id="674079"/>
    <lineage>
        <taxon>Bacteria</taxon>
        <taxon>Bacillati</taxon>
        <taxon>Actinomycetota</taxon>
        <taxon>Actinomycetes</taxon>
        <taxon>Micrococcales</taxon>
        <taxon>Microbacteriaceae</taxon>
        <taxon>Marisediminicola</taxon>
    </lineage>
</organism>
<dbReference type="AlphaFoldDB" id="A0A7L5AN75"/>
<dbReference type="OrthoDB" id="107064at2"/>
<proteinExistence type="predicted"/>
<dbReference type="GO" id="GO:0016627">
    <property type="term" value="F:oxidoreductase activity, acting on the CH-CH group of donors"/>
    <property type="evidence" value="ECO:0007669"/>
    <property type="project" value="InterPro"/>
</dbReference>
<keyword evidence="2" id="KW-1185">Reference proteome</keyword>
<dbReference type="KEGG" id="mant:BHD05_13970"/>
<dbReference type="Proteomes" id="UP000464507">
    <property type="component" value="Chromosome"/>
</dbReference>
<dbReference type="SUPFAM" id="SSF56645">
    <property type="entry name" value="Acyl-CoA dehydrogenase NM domain-like"/>
    <property type="match status" value="1"/>
</dbReference>
<sequence>MVHPRHAAVQLERRQDALENELDAVHARVLAAGGSIATAIDLAVELGSSAPLPGVGETAALWSTLATIAAADVSVARVVEPHLDALAILGQLPVAADLGAVGAHGGSAWGVFAAEGAGLRVTATGRGGSWVLDGVKPWCSLAGRLSHALVTAHTPGGRRLFAIDLGNDGVRLRHGEWSARGLPGVESGPIELDSVPAVPIGDDGWYLSRPGFAWGGIGVAAVWWGASIGIARALDEGVRARDPDQIALMHLGATDVQVEIGRIALSAAAAIVDQGQPDRGETRILAGRTRSMVARSAEEIIRRCAHAMGPAPLALDARHAGRVADLELYLRQDHAERDEAELGRALLTRKARPW</sequence>
<name>A0A7L5AN75_9MICO</name>
<protein>
    <recommendedName>
        <fullName evidence="3">Acyl-CoA dehydrogenase</fullName>
    </recommendedName>
</protein>
<gene>
    <name evidence="1" type="ORF">BHD05_13970</name>
</gene>
<dbReference type="InterPro" id="IPR046373">
    <property type="entry name" value="Acyl-CoA_Oxase/DH_mid-dom_sf"/>
</dbReference>
<dbReference type="EMBL" id="CP017146">
    <property type="protein sequence ID" value="QHO70591.1"/>
    <property type="molecule type" value="Genomic_DNA"/>
</dbReference>
<evidence type="ECO:0000313" key="1">
    <source>
        <dbReference type="EMBL" id="QHO70591.1"/>
    </source>
</evidence>
<evidence type="ECO:0000313" key="2">
    <source>
        <dbReference type="Proteomes" id="UP000464507"/>
    </source>
</evidence>
<dbReference type="InterPro" id="IPR036250">
    <property type="entry name" value="AcylCo_DH-like_C"/>
</dbReference>
<evidence type="ECO:0008006" key="3">
    <source>
        <dbReference type="Google" id="ProtNLM"/>
    </source>
</evidence>
<dbReference type="RefSeq" id="WP_161886977.1">
    <property type="nucleotide sequence ID" value="NZ_CP017146.1"/>
</dbReference>